<reference evidence="14 15" key="1">
    <citation type="submission" date="2016-11" db="EMBL/GenBank/DDBJ databases">
        <authorList>
            <person name="Jaros S."/>
            <person name="Januszkiewicz K."/>
            <person name="Wedrychowicz H."/>
        </authorList>
    </citation>
    <scope>NUCLEOTIDE SEQUENCE [LARGE SCALE GENOMIC DNA]</scope>
    <source>
        <strain evidence="14 15">CGMCC 1.12145</strain>
    </source>
</reference>
<dbReference type="SUPFAM" id="SSF49464">
    <property type="entry name" value="Carboxypeptidase regulatory domain-like"/>
    <property type="match status" value="1"/>
</dbReference>
<dbReference type="PANTHER" id="PTHR30069">
    <property type="entry name" value="TONB-DEPENDENT OUTER MEMBRANE RECEPTOR"/>
    <property type="match status" value="1"/>
</dbReference>
<dbReference type="PROSITE" id="PS52016">
    <property type="entry name" value="TONB_DEPENDENT_REC_3"/>
    <property type="match status" value="1"/>
</dbReference>
<dbReference type="Gene3D" id="2.170.130.10">
    <property type="entry name" value="TonB-dependent receptor, plug domain"/>
    <property type="match status" value="1"/>
</dbReference>
<dbReference type="InterPro" id="IPR000531">
    <property type="entry name" value="Beta-barrel_TonB"/>
</dbReference>
<dbReference type="InterPro" id="IPR008969">
    <property type="entry name" value="CarboxyPept-like_regulatory"/>
</dbReference>
<sequence>MNLISRQVIYFLIMACCGINLLTAQHSTRFPDTKITLSPGSLKAVLQQVQEQTSYSFAYNNDDIDHIRQTGITQGEYTLSGLLRLLQKKHHLYFQDKNGVIYVRKQQKRDTLPEIRGQVLDENGDPLPQANIIEKGTNNGVVSDFDGYFTLIPSRPDAVISVSYLGYITRNILADGSVLSVTLDPNTALLDEVVVTRNRNIAEIKKPQMSVSRLSSEEIKRIPVVLGESDPLKSLMQLPGITNAGEASSGFNVRGGAADQNLILLDGSPVFGDSHLFGFFSVFNPDVVQDMELYKGGIPARFGGRVSSVLDVHQKTGNSEEFHMNGGIGAISSRLMAEGPFANGKGSFIVAGRSSYAHLFLKLSDNDNSGYFYDLNTKISYRLNDNNSIFLSGYFGRDVFDISNSFSSSYGNAMFNLRWNHRFSENLLSDLSVIYSDYRFGLDLSFFDFEWNSNIETYSLKYDMKYYVSDRFTLQYGANAIYYDFNPGTLSPNAESSSFNYRQLDRKYAIEPSFYIDAEHTLSDKLALTYGLRYSMFQRYGKEEISIYENGLPLVYNPDFGIYEEGKQTGSRTYGSGDKISGFDNLEPRAGLSYAINDNSSVKASYNRMSQYLHLLSNTQSPTPVNVWTPSGPYIKPQILDQVALGYFRNFKDNAYTIETEVFYKKVKNRIDYIDNADLIGNNNIEREILNGKARSYGLEFLLRKNTGKLTGWIAYTLSRAEQQTPGRTPEETGINNGDWYLSAYDKLHNLTITGGYELNKKWSFGANFTYQTGQPVTFPKGRYEIDGISVPNYVSRNEDRLPAYHHLDVSATYVPKPYKKKGWQGEWVFGIYNLYSRKNAASISFRSNEDTGANEAIRLSIFGIIPSVTYNFKF</sequence>
<dbReference type="InterPro" id="IPR036942">
    <property type="entry name" value="Beta-barrel_TonB_sf"/>
</dbReference>
<evidence type="ECO:0000256" key="2">
    <source>
        <dbReference type="ARBA" id="ARBA00022448"/>
    </source>
</evidence>
<evidence type="ECO:0000256" key="8">
    <source>
        <dbReference type="ARBA" id="ARBA00023170"/>
    </source>
</evidence>
<dbReference type="GO" id="GO:0044718">
    <property type="term" value="P:siderophore transmembrane transport"/>
    <property type="evidence" value="ECO:0007669"/>
    <property type="project" value="TreeGrafter"/>
</dbReference>
<dbReference type="GO" id="GO:0015344">
    <property type="term" value="F:siderophore uptake transmembrane transporter activity"/>
    <property type="evidence" value="ECO:0007669"/>
    <property type="project" value="TreeGrafter"/>
</dbReference>
<dbReference type="GO" id="GO:0009279">
    <property type="term" value="C:cell outer membrane"/>
    <property type="evidence" value="ECO:0007669"/>
    <property type="project" value="UniProtKB-SubCell"/>
</dbReference>
<keyword evidence="4 10" id="KW-0812">Transmembrane</keyword>
<dbReference type="InterPro" id="IPR012910">
    <property type="entry name" value="Plug_dom"/>
</dbReference>
<dbReference type="InterPro" id="IPR039426">
    <property type="entry name" value="TonB-dep_rcpt-like"/>
</dbReference>
<evidence type="ECO:0000256" key="4">
    <source>
        <dbReference type="ARBA" id="ARBA00022692"/>
    </source>
</evidence>
<dbReference type="InterPro" id="IPR037066">
    <property type="entry name" value="Plug_dom_sf"/>
</dbReference>
<evidence type="ECO:0000259" key="12">
    <source>
        <dbReference type="Pfam" id="PF00593"/>
    </source>
</evidence>
<evidence type="ECO:0000256" key="1">
    <source>
        <dbReference type="ARBA" id="ARBA00004571"/>
    </source>
</evidence>
<protein>
    <submittedName>
        <fullName evidence="14">Outer membrane cobalamin receptor protein</fullName>
    </submittedName>
</protein>
<keyword evidence="8 14" id="KW-0675">Receptor</keyword>
<dbReference type="Gene3D" id="2.40.170.20">
    <property type="entry name" value="TonB-dependent receptor, beta-barrel domain"/>
    <property type="match status" value="1"/>
</dbReference>
<gene>
    <name evidence="14" type="ORF">SAMN02927921_01761</name>
</gene>
<dbReference type="Pfam" id="PF07715">
    <property type="entry name" value="Plug"/>
    <property type="match status" value="1"/>
</dbReference>
<evidence type="ECO:0000256" key="9">
    <source>
        <dbReference type="ARBA" id="ARBA00023237"/>
    </source>
</evidence>
<dbReference type="EMBL" id="FPJE01000008">
    <property type="protein sequence ID" value="SFW46543.1"/>
    <property type="molecule type" value="Genomic_DNA"/>
</dbReference>
<comment type="similarity">
    <text evidence="10 11">Belongs to the TonB-dependent receptor family.</text>
</comment>
<keyword evidence="9 10" id="KW-0998">Cell outer membrane</keyword>
<dbReference type="RefSeq" id="WP_245777005.1">
    <property type="nucleotide sequence ID" value="NZ_FPJE01000008.1"/>
</dbReference>
<proteinExistence type="inferred from homology"/>
<evidence type="ECO:0000256" key="10">
    <source>
        <dbReference type="PROSITE-ProRule" id="PRU01360"/>
    </source>
</evidence>
<feature type="domain" description="TonB-dependent receptor plug" evidence="13">
    <location>
        <begin position="208"/>
        <end position="305"/>
    </location>
</feature>
<dbReference type="AlphaFoldDB" id="A0A1K1PG13"/>
<name>A0A1K1PG13_9FLAO</name>
<dbReference type="PANTHER" id="PTHR30069:SF29">
    <property type="entry name" value="HEMOGLOBIN AND HEMOGLOBIN-HAPTOGLOBIN-BINDING PROTEIN 1-RELATED"/>
    <property type="match status" value="1"/>
</dbReference>
<dbReference type="SUPFAM" id="SSF56935">
    <property type="entry name" value="Porins"/>
    <property type="match status" value="1"/>
</dbReference>
<organism evidence="14 15">
    <name type="scientific">Sinomicrobium oceani</name>
    <dbReference type="NCBI Taxonomy" id="1150368"/>
    <lineage>
        <taxon>Bacteria</taxon>
        <taxon>Pseudomonadati</taxon>
        <taxon>Bacteroidota</taxon>
        <taxon>Flavobacteriia</taxon>
        <taxon>Flavobacteriales</taxon>
        <taxon>Flavobacteriaceae</taxon>
        <taxon>Sinomicrobium</taxon>
    </lineage>
</organism>
<evidence type="ECO:0000256" key="7">
    <source>
        <dbReference type="ARBA" id="ARBA00023136"/>
    </source>
</evidence>
<dbReference type="STRING" id="1150368.SAMN02927921_01761"/>
<keyword evidence="15" id="KW-1185">Reference proteome</keyword>
<dbReference type="Pfam" id="PF13715">
    <property type="entry name" value="CarbopepD_reg_2"/>
    <property type="match status" value="1"/>
</dbReference>
<keyword evidence="5" id="KW-0732">Signal</keyword>
<dbReference type="Gene3D" id="2.60.40.1120">
    <property type="entry name" value="Carboxypeptidase-like, regulatory domain"/>
    <property type="match status" value="1"/>
</dbReference>
<evidence type="ECO:0000256" key="11">
    <source>
        <dbReference type="RuleBase" id="RU003357"/>
    </source>
</evidence>
<feature type="domain" description="TonB-dependent receptor-like beta-barrel" evidence="12">
    <location>
        <begin position="366"/>
        <end position="835"/>
    </location>
</feature>
<keyword evidence="7 10" id="KW-0472">Membrane</keyword>
<accession>A0A1K1PG13</accession>
<evidence type="ECO:0000259" key="13">
    <source>
        <dbReference type="Pfam" id="PF07715"/>
    </source>
</evidence>
<dbReference type="Pfam" id="PF00593">
    <property type="entry name" value="TonB_dep_Rec_b-barrel"/>
    <property type="match status" value="1"/>
</dbReference>
<keyword evidence="2 10" id="KW-0813">Transport</keyword>
<evidence type="ECO:0000256" key="6">
    <source>
        <dbReference type="ARBA" id="ARBA00023077"/>
    </source>
</evidence>
<dbReference type="Proteomes" id="UP000182248">
    <property type="component" value="Unassembled WGS sequence"/>
</dbReference>
<comment type="subcellular location">
    <subcellularLocation>
        <location evidence="1 10">Cell outer membrane</location>
        <topology evidence="1 10">Multi-pass membrane protein</topology>
    </subcellularLocation>
</comment>
<evidence type="ECO:0000256" key="5">
    <source>
        <dbReference type="ARBA" id="ARBA00022729"/>
    </source>
</evidence>
<keyword evidence="6 11" id="KW-0798">TonB box</keyword>
<evidence type="ECO:0000313" key="14">
    <source>
        <dbReference type="EMBL" id="SFW46543.1"/>
    </source>
</evidence>
<evidence type="ECO:0000313" key="15">
    <source>
        <dbReference type="Proteomes" id="UP000182248"/>
    </source>
</evidence>
<keyword evidence="3 10" id="KW-1134">Transmembrane beta strand</keyword>
<evidence type="ECO:0000256" key="3">
    <source>
        <dbReference type="ARBA" id="ARBA00022452"/>
    </source>
</evidence>